<dbReference type="PANTHER" id="PTHR16684:SF11">
    <property type="entry name" value="CENTROMERE PROTEIN C"/>
    <property type="match status" value="1"/>
</dbReference>
<feature type="compositionally biased region" description="Polar residues" evidence="7">
    <location>
        <begin position="47"/>
        <end position="59"/>
    </location>
</feature>
<dbReference type="FunFam" id="2.60.120.10:FF:000033">
    <property type="entry name" value="Centromere protein C 1"/>
    <property type="match status" value="1"/>
</dbReference>
<feature type="compositionally biased region" description="Acidic residues" evidence="7">
    <location>
        <begin position="426"/>
        <end position="438"/>
    </location>
</feature>
<dbReference type="GO" id="GO:0005634">
    <property type="term" value="C:nucleus"/>
    <property type="evidence" value="ECO:0007669"/>
    <property type="project" value="UniProtKB-SubCell"/>
</dbReference>
<name>A0A086TBJ2_HAPC1</name>
<feature type="compositionally biased region" description="Basic residues" evidence="7">
    <location>
        <begin position="294"/>
        <end position="303"/>
    </location>
</feature>
<dbReference type="EMBL" id="JPKY01000016">
    <property type="protein sequence ID" value="KFH46724.1"/>
    <property type="molecule type" value="Genomic_DNA"/>
</dbReference>
<feature type="domain" description="Mif2/CENP-C cupin" evidence="8">
    <location>
        <begin position="490"/>
        <end position="574"/>
    </location>
</feature>
<comment type="subcellular location">
    <subcellularLocation>
        <location evidence="1">Nucleus</location>
    </subcellularLocation>
</comment>
<dbReference type="SUPFAM" id="SSF51182">
    <property type="entry name" value="RmlC-like cupins"/>
    <property type="match status" value="1"/>
</dbReference>
<feature type="domain" description="Mif2 N-terminal" evidence="9">
    <location>
        <begin position="16"/>
        <end position="151"/>
    </location>
</feature>
<dbReference type="GO" id="GO:0000776">
    <property type="term" value="C:kinetochore"/>
    <property type="evidence" value="ECO:0007669"/>
    <property type="project" value="InterPro"/>
</dbReference>
<protein>
    <recommendedName>
        <fullName evidence="6">CENP-C homolog</fullName>
    </recommendedName>
</protein>
<dbReference type="HOGENOM" id="CLU_027966_0_0_1"/>
<dbReference type="InterPro" id="IPR025974">
    <property type="entry name" value="Mif2/CENP-C_cupin"/>
</dbReference>
<comment type="caution">
    <text evidence="10">The sequence shown here is derived from an EMBL/GenBank/DDBJ whole genome shotgun (WGS) entry which is preliminary data.</text>
</comment>
<sequence length="595" mass="64874">MAPRGRRGGDTDAQPVYEFGRQGRKTGVSLQNTGQVDEHGFQPLDTLFSSPQKAPASTNGDGGDDHSEEEEQGEEEERVQGDGPSSDSGSEAMDIPSSAGPGPQTILRQRDRESRLPRSRSPIKTSLMSPARKNPALGSSPSSRVTRKLDFSGRGNAARTNGTTRAVEEVEEEEDVSDADVDDGPELVEDGAADDADDSQAEAQEESEVEVPSPPPAPSSGKRRGRPPKKDKQAATTASQPARGPRKRLSRGDDTEQQPDDDEAPEPKRQRTTAQPAKKPTKAPPKPASNPPRPRGRPGRKPKQATAPGGDDDAGETSFAALQKGPPMPRRPGLVSVRRDPDEVLQTRSGRHSYKPLNWWAGEQVITEEEERSDIFTSDRGFVLNSVKEIVRVHEEEPSTRKTMRGRGRPKGGAKTKKRAAARETEDIDEAEEPEEWETGEGLVVSEVIAWEPEYETHPPGDDDQVHISEERIAVSADAVQTKEIHDATFRFAKTLTMPFMGAGVVDLPPGSEKRPKNSRKMHMVFFVHYGKVAVTVNEGQFRISAGGQWFVPRGNYYSISNDYQSPARIFFAQACEVTALQPDASESMLLAPGS</sequence>
<dbReference type="InterPro" id="IPR011051">
    <property type="entry name" value="RmlC_Cupin_sf"/>
</dbReference>
<evidence type="ECO:0000259" key="9">
    <source>
        <dbReference type="Pfam" id="PF15624"/>
    </source>
</evidence>
<dbReference type="Pfam" id="PF15624">
    <property type="entry name" value="Mif2_N"/>
    <property type="match status" value="1"/>
</dbReference>
<dbReference type="InterPro" id="IPR028929">
    <property type="entry name" value="Mif2_N"/>
</dbReference>
<dbReference type="GO" id="GO:0051455">
    <property type="term" value="P:spindle attachment to meiosis I kinetochore"/>
    <property type="evidence" value="ECO:0007669"/>
    <property type="project" value="TreeGrafter"/>
</dbReference>
<evidence type="ECO:0000256" key="4">
    <source>
        <dbReference type="ARBA" id="ARBA00023242"/>
    </source>
</evidence>
<evidence type="ECO:0000313" key="10">
    <source>
        <dbReference type="EMBL" id="KFH46724.1"/>
    </source>
</evidence>
<reference evidence="11" key="1">
    <citation type="journal article" date="2014" name="Genome Announc.">
        <title>Genome sequence and annotation of Acremonium chrysogenum, producer of the beta-lactam antibiotic cephalosporin C.</title>
        <authorList>
            <person name="Terfehr D."/>
            <person name="Dahlmann T.A."/>
            <person name="Specht T."/>
            <person name="Zadra I."/>
            <person name="Kuernsteiner H."/>
            <person name="Kueck U."/>
        </authorList>
    </citation>
    <scope>NUCLEOTIDE SEQUENCE [LARGE SCALE GENOMIC DNA]</scope>
    <source>
        <strain evidence="11">ATCC 11550 / CBS 779.69 / DSM 880 / IAM 14645 / JCM 23072 / IMI 49137</strain>
    </source>
</reference>
<feature type="compositionally biased region" description="Basic residues" evidence="7">
    <location>
        <begin position="402"/>
        <end position="420"/>
    </location>
</feature>
<evidence type="ECO:0000256" key="2">
    <source>
        <dbReference type="ARBA" id="ARBA00010291"/>
    </source>
</evidence>
<dbReference type="Pfam" id="PF11699">
    <property type="entry name" value="CENP-C_C"/>
    <property type="match status" value="1"/>
</dbReference>
<organism evidence="10 11">
    <name type="scientific">Hapsidospora chrysogenum (strain ATCC 11550 / CBS 779.69 / DSM 880 / IAM 14645 / JCM 23072 / IMI 49137)</name>
    <name type="common">Acremonium chrysogenum</name>
    <dbReference type="NCBI Taxonomy" id="857340"/>
    <lineage>
        <taxon>Eukaryota</taxon>
        <taxon>Fungi</taxon>
        <taxon>Dikarya</taxon>
        <taxon>Ascomycota</taxon>
        <taxon>Pezizomycotina</taxon>
        <taxon>Sordariomycetes</taxon>
        <taxon>Hypocreomycetidae</taxon>
        <taxon>Hypocreales</taxon>
        <taxon>Bionectriaceae</taxon>
        <taxon>Hapsidospora</taxon>
    </lineage>
</organism>
<dbReference type="OrthoDB" id="1939643at2759"/>
<dbReference type="AlphaFoldDB" id="A0A086TBJ2"/>
<keyword evidence="3" id="KW-0238">DNA-binding</keyword>
<evidence type="ECO:0000256" key="7">
    <source>
        <dbReference type="SAM" id="MobiDB-lite"/>
    </source>
</evidence>
<gene>
    <name evidence="10" type="ORF">ACRE_023790</name>
</gene>
<dbReference type="Gene3D" id="2.60.120.10">
    <property type="entry name" value="Jelly Rolls"/>
    <property type="match status" value="1"/>
</dbReference>
<feature type="compositionally biased region" description="Acidic residues" evidence="7">
    <location>
        <begin position="169"/>
        <end position="209"/>
    </location>
</feature>
<dbReference type="InterPro" id="IPR017956">
    <property type="entry name" value="AT_hook_DNA-bd_motif"/>
</dbReference>
<dbReference type="Proteomes" id="UP000029964">
    <property type="component" value="Unassembled WGS sequence"/>
</dbReference>
<comment type="similarity">
    <text evidence="2">Belongs to the CENP-C/MIF2 family.</text>
</comment>
<evidence type="ECO:0000313" key="11">
    <source>
        <dbReference type="Proteomes" id="UP000029964"/>
    </source>
</evidence>
<dbReference type="GO" id="GO:0019237">
    <property type="term" value="F:centromeric DNA binding"/>
    <property type="evidence" value="ECO:0007669"/>
    <property type="project" value="InterPro"/>
</dbReference>
<dbReference type="InterPro" id="IPR014710">
    <property type="entry name" value="RmlC-like_jellyroll"/>
</dbReference>
<feature type="region of interest" description="Disordered" evidence="7">
    <location>
        <begin position="1"/>
        <end position="349"/>
    </location>
</feature>
<keyword evidence="4" id="KW-0539">Nucleus</keyword>
<evidence type="ECO:0000259" key="8">
    <source>
        <dbReference type="Pfam" id="PF11699"/>
    </source>
</evidence>
<dbReference type="GO" id="GO:0051315">
    <property type="term" value="P:attachment of mitotic spindle microtubules to kinetochore"/>
    <property type="evidence" value="ECO:0007669"/>
    <property type="project" value="TreeGrafter"/>
</dbReference>
<feature type="compositionally biased region" description="Pro residues" evidence="7">
    <location>
        <begin position="282"/>
        <end position="293"/>
    </location>
</feature>
<feature type="region of interest" description="Disordered" evidence="7">
    <location>
        <begin position="395"/>
        <end position="438"/>
    </location>
</feature>
<accession>A0A086TBJ2</accession>
<evidence type="ECO:0000256" key="5">
    <source>
        <dbReference type="ARBA" id="ARBA00057947"/>
    </source>
</evidence>
<dbReference type="PRINTS" id="PR00929">
    <property type="entry name" value="ATHOOK"/>
</dbReference>
<comment type="function">
    <text evidence="5">Component of the kinetochore, a multiprotein complex that assembles on centromeric DNA and attaches chromosomes to spindle microtubules, mediating chromosome segregation and sister chromatid segregation during meiosis and mitosis. Component of the inner kinetochore constitutive centromere-associated network (CCAN), which serves as a structural platform for outer kinetochore assembly.</text>
</comment>
<dbReference type="GO" id="GO:0051382">
    <property type="term" value="P:kinetochore assembly"/>
    <property type="evidence" value="ECO:0007669"/>
    <property type="project" value="InterPro"/>
</dbReference>
<evidence type="ECO:0000256" key="3">
    <source>
        <dbReference type="ARBA" id="ARBA00023125"/>
    </source>
</evidence>
<dbReference type="InterPro" id="IPR028386">
    <property type="entry name" value="CENP-C/Mif2/cnp3"/>
</dbReference>
<proteinExistence type="inferred from homology"/>
<keyword evidence="11" id="KW-1185">Reference proteome</keyword>
<evidence type="ECO:0000256" key="6">
    <source>
        <dbReference type="ARBA" id="ARBA00075033"/>
    </source>
</evidence>
<feature type="compositionally biased region" description="Acidic residues" evidence="7">
    <location>
        <begin position="255"/>
        <end position="264"/>
    </location>
</feature>
<dbReference type="CDD" id="cd06993">
    <property type="entry name" value="cupin_CENP-C_C"/>
    <property type="match status" value="1"/>
</dbReference>
<dbReference type="STRING" id="857340.A0A086TBJ2"/>
<evidence type="ECO:0000256" key="1">
    <source>
        <dbReference type="ARBA" id="ARBA00004123"/>
    </source>
</evidence>
<feature type="compositionally biased region" description="Acidic residues" evidence="7">
    <location>
        <begin position="66"/>
        <end position="77"/>
    </location>
</feature>
<dbReference type="PANTHER" id="PTHR16684">
    <property type="entry name" value="CENTROMERE PROTEIN C"/>
    <property type="match status" value="1"/>
</dbReference>